<dbReference type="AlphaFoldDB" id="L8WGA0"/>
<accession>L8WGA0</accession>
<sequence>MTITAVLTGRLFHRALREREWVGIMSQRPRRSDADCHHIAICCAPEARKNPGDDPLYESRIFANRRGWYISVKSSSPNHYSSRAIRKPTLEISTYYCLKQPILVVHHRSAYR</sequence>
<organism evidence="1 2">
    <name type="scientific">Thanatephorus cucumeris (strain AG1-IA)</name>
    <name type="common">Rice sheath blight fungus</name>
    <name type="synonym">Rhizoctonia solani</name>
    <dbReference type="NCBI Taxonomy" id="983506"/>
    <lineage>
        <taxon>Eukaryota</taxon>
        <taxon>Fungi</taxon>
        <taxon>Dikarya</taxon>
        <taxon>Basidiomycota</taxon>
        <taxon>Agaricomycotina</taxon>
        <taxon>Agaricomycetes</taxon>
        <taxon>Cantharellales</taxon>
        <taxon>Ceratobasidiaceae</taxon>
        <taxon>Rhizoctonia</taxon>
        <taxon>Rhizoctonia solani AG-1</taxon>
    </lineage>
</organism>
<dbReference type="Proteomes" id="UP000011668">
    <property type="component" value="Unassembled WGS sequence"/>
</dbReference>
<evidence type="ECO:0000313" key="2">
    <source>
        <dbReference type="Proteomes" id="UP000011668"/>
    </source>
</evidence>
<keyword evidence="2" id="KW-1185">Reference proteome</keyword>
<evidence type="ECO:0000313" key="1">
    <source>
        <dbReference type="EMBL" id="ELU37216.1"/>
    </source>
</evidence>
<dbReference type="EMBL" id="AFRT01002799">
    <property type="protein sequence ID" value="ELU37216.1"/>
    <property type="molecule type" value="Genomic_DNA"/>
</dbReference>
<name>L8WGA0_THACA</name>
<gene>
    <name evidence="1" type="ORF">AG1IA_08751</name>
</gene>
<comment type="caution">
    <text evidence="1">The sequence shown here is derived from an EMBL/GenBank/DDBJ whole genome shotgun (WGS) entry which is preliminary data.</text>
</comment>
<proteinExistence type="predicted"/>
<dbReference type="HOGENOM" id="CLU_2147564_0_0_1"/>
<reference evidence="1 2" key="1">
    <citation type="journal article" date="2013" name="Nat. Commun.">
        <title>The evolution and pathogenic mechanisms of the rice sheath blight pathogen.</title>
        <authorList>
            <person name="Zheng A."/>
            <person name="Lin R."/>
            <person name="Xu L."/>
            <person name="Qin P."/>
            <person name="Tang C."/>
            <person name="Ai P."/>
            <person name="Zhang D."/>
            <person name="Liu Y."/>
            <person name="Sun Z."/>
            <person name="Feng H."/>
            <person name="Wang Y."/>
            <person name="Chen Y."/>
            <person name="Liang X."/>
            <person name="Fu R."/>
            <person name="Li Q."/>
            <person name="Zhang J."/>
            <person name="Yu X."/>
            <person name="Xie Z."/>
            <person name="Ding L."/>
            <person name="Guan P."/>
            <person name="Tang J."/>
            <person name="Liang Y."/>
            <person name="Wang S."/>
            <person name="Deng Q."/>
            <person name="Li S."/>
            <person name="Zhu J."/>
            <person name="Wang L."/>
            <person name="Liu H."/>
            <person name="Li P."/>
        </authorList>
    </citation>
    <scope>NUCLEOTIDE SEQUENCE [LARGE SCALE GENOMIC DNA]</scope>
    <source>
        <strain evidence="2">AG-1 IA</strain>
    </source>
</reference>
<protein>
    <submittedName>
        <fullName evidence="1">Uncharacterized protein</fullName>
    </submittedName>
</protein>